<evidence type="ECO:0000256" key="10">
    <source>
        <dbReference type="PROSITE-ProRule" id="PRU00042"/>
    </source>
</evidence>
<feature type="domain" description="C2H2-type" evidence="11">
    <location>
        <begin position="223"/>
        <end position="250"/>
    </location>
</feature>
<dbReference type="GO" id="GO:0000981">
    <property type="term" value="F:DNA-binding transcription factor activity, RNA polymerase II-specific"/>
    <property type="evidence" value="ECO:0007669"/>
    <property type="project" value="TreeGrafter"/>
</dbReference>
<keyword evidence="7" id="KW-0238">DNA-binding</keyword>
<keyword evidence="3" id="KW-0677">Repeat</keyword>
<evidence type="ECO:0000256" key="1">
    <source>
        <dbReference type="ARBA" id="ARBA00004123"/>
    </source>
</evidence>
<evidence type="ECO:0000256" key="5">
    <source>
        <dbReference type="ARBA" id="ARBA00022833"/>
    </source>
</evidence>
<dbReference type="InterPro" id="IPR036236">
    <property type="entry name" value="Znf_C2H2_sf"/>
</dbReference>
<feature type="domain" description="C2H2-type" evidence="11">
    <location>
        <begin position="429"/>
        <end position="458"/>
    </location>
</feature>
<proteinExistence type="predicted"/>
<dbReference type="Proteomes" id="UP000728032">
    <property type="component" value="Unassembled WGS sequence"/>
</dbReference>
<evidence type="ECO:0000256" key="4">
    <source>
        <dbReference type="ARBA" id="ARBA00022771"/>
    </source>
</evidence>
<dbReference type="GO" id="GO:0005667">
    <property type="term" value="C:transcription regulator complex"/>
    <property type="evidence" value="ECO:0007669"/>
    <property type="project" value="TreeGrafter"/>
</dbReference>
<keyword evidence="2" id="KW-0479">Metal-binding</keyword>
<feature type="domain" description="C2H2-type" evidence="11">
    <location>
        <begin position="491"/>
        <end position="513"/>
    </location>
</feature>
<protein>
    <recommendedName>
        <fullName evidence="11">C2H2-type domain-containing protein</fullName>
    </recommendedName>
</protein>
<evidence type="ECO:0000256" key="6">
    <source>
        <dbReference type="ARBA" id="ARBA00023015"/>
    </source>
</evidence>
<evidence type="ECO:0000256" key="9">
    <source>
        <dbReference type="ARBA" id="ARBA00023242"/>
    </source>
</evidence>
<keyword evidence="6" id="KW-0805">Transcription regulation</keyword>
<organism evidence="12">
    <name type="scientific">Oppiella nova</name>
    <dbReference type="NCBI Taxonomy" id="334625"/>
    <lineage>
        <taxon>Eukaryota</taxon>
        <taxon>Metazoa</taxon>
        <taxon>Ecdysozoa</taxon>
        <taxon>Arthropoda</taxon>
        <taxon>Chelicerata</taxon>
        <taxon>Arachnida</taxon>
        <taxon>Acari</taxon>
        <taxon>Acariformes</taxon>
        <taxon>Sarcoptiformes</taxon>
        <taxon>Oribatida</taxon>
        <taxon>Brachypylina</taxon>
        <taxon>Oppioidea</taxon>
        <taxon>Oppiidae</taxon>
        <taxon>Oppiella</taxon>
    </lineage>
</organism>
<dbReference type="AlphaFoldDB" id="A0A7R9QP97"/>
<dbReference type="PANTHER" id="PTHR14003:SF19">
    <property type="entry name" value="YY2 TRANSCRIPTION FACTOR"/>
    <property type="match status" value="1"/>
</dbReference>
<feature type="domain" description="C2H2-type" evidence="11">
    <location>
        <begin position="519"/>
        <end position="548"/>
    </location>
</feature>
<dbReference type="FunFam" id="3.30.160.60:FF:000100">
    <property type="entry name" value="Zinc finger 45-like"/>
    <property type="match status" value="1"/>
</dbReference>
<feature type="domain" description="C2H2-type" evidence="11">
    <location>
        <begin position="160"/>
        <end position="190"/>
    </location>
</feature>
<dbReference type="PROSITE" id="PS50157">
    <property type="entry name" value="ZINC_FINGER_C2H2_2"/>
    <property type="match status" value="10"/>
</dbReference>
<feature type="domain" description="C2H2-type" evidence="11">
    <location>
        <begin position="251"/>
        <end position="280"/>
    </location>
</feature>
<reference evidence="12" key="1">
    <citation type="submission" date="2020-11" db="EMBL/GenBank/DDBJ databases">
        <authorList>
            <person name="Tran Van P."/>
        </authorList>
    </citation>
    <scope>NUCLEOTIDE SEQUENCE</scope>
</reference>
<dbReference type="OrthoDB" id="6435168at2759"/>
<dbReference type="SUPFAM" id="SSF57667">
    <property type="entry name" value="beta-beta-alpha zinc fingers"/>
    <property type="match status" value="7"/>
</dbReference>
<dbReference type="InterPro" id="IPR013087">
    <property type="entry name" value="Znf_C2H2_type"/>
</dbReference>
<evidence type="ECO:0000256" key="7">
    <source>
        <dbReference type="ARBA" id="ARBA00023125"/>
    </source>
</evidence>
<feature type="domain" description="C2H2-type" evidence="11">
    <location>
        <begin position="549"/>
        <end position="576"/>
    </location>
</feature>
<dbReference type="FunFam" id="3.30.160.60:FF:000322">
    <property type="entry name" value="GDNF-inducible zinc finger protein 1"/>
    <property type="match status" value="1"/>
</dbReference>
<evidence type="ECO:0000259" key="11">
    <source>
        <dbReference type="PROSITE" id="PS50157"/>
    </source>
</evidence>
<dbReference type="GO" id="GO:0000785">
    <property type="term" value="C:chromatin"/>
    <property type="evidence" value="ECO:0007669"/>
    <property type="project" value="TreeGrafter"/>
</dbReference>
<feature type="domain" description="C2H2-type" evidence="11">
    <location>
        <begin position="74"/>
        <end position="103"/>
    </location>
</feature>
<evidence type="ECO:0000256" key="8">
    <source>
        <dbReference type="ARBA" id="ARBA00023163"/>
    </source>
</evidence>
<keyword evidence="9" id="KW-0539">Nucleus</keyword>
<dbReference type="Pfam" id="PF00096">
    <property type="entry name" value="zf-C2H2"/>
    <property type="match status" value="5"/>
</dbReference>
<dbReference type="GO" id="GO:0008270">
    <property type="term" value="F:zinc ion binding"/>
    <property type="evidence" value="ECO:0007669"/>
    <property type="project" value="UniProtKB-KW"/>
</dbReference>
<keyword evidence="8" id="KW-0804">Transcription</keyword>
<evidence type="ECO:0000313" key="12">
    <source>
        <dbReference type="EMBL" id="CAD7652827.1"/>
    </source>
</evidence>
<keyword evidence="4 10" id="KW-0863">Zinc-finger</keyword>
<evidence type="ECO:0000256" key="2">
    <source>
        <dbReference type="ARBA" id="ARBA00022723"/>
    </source>
</evidence>
<keyword evidence="13" id="KW-1185">Reference proteome</keyword>
<evidence type="ECO:0000313" key="13">
    <source>
        <dbReference type="Proteomes" id="UP000728032"/>
    </source>
</evidence>
<sequence>MGAPVLQAPGYLSTIIACPLKLAFKTFVRNIYYWPDSPSIRTTSPGIPGLYCSHPKPAFKMKTKTRSDTCGGEFVCDWNGCAKRFRLQRTLAQHRQFHSTQPTRQCLIDGCLETFFTAKQLRRHISKKHIQNYRCDRCAYVGATKREVSKHQVCHAERLFACGLSGCEQQFKTDERMRQHQFRQHPDEFPELPWLECPHEGCPFETKSAKNMTHHSYSHQMKYGCDDCGKRFAHQSALTTHRRSHDDSLKIPCEWHACERLFTTDIEMRRHMNTHSAEITYRCHFVDCGKTYHNYSSFLWHKRRHQLMEKYRCHWPACDYQTTNQVMFDNHVTKHDSTGADYECDYEGCGKRYSRKDHLDEHKEKHMGLTYRCDVEGCVAVFPSRSYFLKHKTRTHGTKYRCERDGCEYATGDKNTLNLHLKTHNELQYKCPLDCGKEFKTSKQLSDHQLRLHPEAFPDRPWLECARPDCGYKTKMEGDFSRHVVKHTDKYACSECDKRYGRESELQHHMRSHDDTLKYRCQWPGCDRLFTSQTNYKYHMNGHTGETVYACEWEGCGKTSLSLKAIKNHMSKEHKG</sequence>
<dbReference type="PROSITE" id="PS00028">
    <property type="entry name" value="ZINC_FINGER_C2H2_1"/>
    <property type="match status" value="11"/>
</dbReference>
<dbReference type="PANTHER" id="PTHR14003">
    <property type="entry name" value="TRANSCRIPTIONAL REPRESSOR PROTEIN YY"/>
    <property type="match status" value="1"/>
</dbReference>
<name>A0A7R9QP97_9ACAR</name>
<dbReference type="GO" id="GO:0031519">
    <property type="term" value="C:PcG protein complex"/>
    <property type="evidence" value="ECO:0007669"/>
    <property type="project" value="TreeGrafter"/>
</dbReference>
<dbReference type="SMART" id="SM00355">
    <property type="entry name" value="ZnF_C2H2"/>
    <property type="match status" value="17"/>
</dbReference>
<dbReference type="GO" id="GO:0000978">
    <property type="term" value="F:RNA polymerase II cis-regulatory region sequence-specific DNA binding"/>
    <property type="evidence" value="ECO:0007669"/>
    <property type="project" value="TreeGrafter"/>
</dbReference>
<accession>A0A7R9QP97</accession>
<feature type="domain" description="C2H2-type" evidence="11">
    <location>
        <begin position="281"/>
        <end position="310"/>
    </location>
</feature>
<gene>
    <name evidence="12" type="ORF">ONB1V03_LOCUS9486</name>
</gene>
<dbReference type="Gene3D" id="3.30.160.60">
    <property type="entry name" value="Classic Zinc Finger"/>
    <property type="match status" value="8"/>
</dbReference>
<keyword evidence="5" id="KW-0862">Zinc</keyword>
<comment type="subcellular location">
    <subcellularLocation>
        <location evidence="1">Nucleus</location>
    </subcellularLocation>
</comment>
<dbReference type="EMBL" id="OC920798">
    <property type="protein sequence ID" value="CAD7652827.1"/>
    <property type="molecule type" value="Genomic_DNA"/>
</dbReference>
<feature type="domain" description="C2H2-type" evidence="11">
    <location>
        <begin position="342"/>
        <end position="371"/>
    </location>
</feature>
<evidence type="ECO:0000256" key="3">
    <source>
        <dbReference type="ARBA" id="ARBA00022737"/>
    </source>
</evidence>
<dbReference type="EMBL" id="CAJPVJ010005973">
    <property type="protein sequence ID" value="CAG2170014.1"/>
    <property type="molecule type" value="Genomic_DNA"/>
</dbReference>